<dbReference type="GO" id="GO:0016926">
    <property type="term" value="P:protein desumoylation"/>
    <property type="evidence" value="ECO:0007669"/>
    <property type="project" value="UniProtKB-ARBA"/>
</dbReference>
<dbReference type="GO" id="GO:0019783">
    <property type="term" value="F:ubiquitin-like protein peptidase activity"/>
    <property type="evidence" value="ECO:0007669"/>
    <property type="project" value="UniProtKB-ARBA"/>
</dbReference>
<name>A0A0V1PT36_9ASCO</name>
<feature type="compositionally biased region" description="Polar residues" evidence="5">
    <location>
        <begin position="812"/>
        <end position="828"/>
    </location>
</feature>
<dbReference type="Gene3D" id="3.40.395.10">
    <property type="entry name" value="Adenoviral Proteinase, Chain A"/>
    <property type="match status" value="1"/>
</dbReference>
<gene>
    <name evidence="7" type="ORF">AC631_05026</name>
</gene>
<proteinExistence type="inferred from homology"/>
<dbReference type="RefSeq" id="XP_015465314.1">
    <property type="nucleotide sequence ID" value="XM_015613855.1"/>
</dbReference>
<dbReference type="PROSITE" id="PS50600">
    <property type="entry name" value="ULP_PROTEASE"/>
    <property type="match status" value="1"/>
</dbReference>
<dbReference type="PANTHER" id="PTHR46915">
    <property type="entry name" value="UBIQUITIN-LIKE PROTEASE 4-RELATED"/>
    <property type="match status" value="1"/>
</dbReference>
<feature type="region of interest" description="Disordered" evidence="5">
    <location>
        <begin position="812"/>
        <end position="840"/>
    </location>
</feature>
<sequence length="949" mass="108744">MSGGHRFNKKFNSLDKRGIGGSVHPVNNLKSGNSSQRSVSPPTGSKFSVRNQLRDIFGGLVDNSRNLRKSVENTLHDPVVESDDSDNGGKDGEELISVKSLLGKDTFTFNGDLDENLGEMLVVRSMLINGESVQQGRPGELTFRISINDDFLLFTQKQRLIAVISRNHEFKSINFSINKRAILIELTNNSGYIYLKYTEDDSNIVSYFLKNKQWNVNTPTRVVNDLLLEKISIIKRKRADLLGKSPSSNDKATSDRLPVLSPDAMYGRTRSSSRISGYSPLLNENGITTKSHSIYDEDLVKPNAVPKLFEVELKYIFTDKKVFSITYSDFKTLYDNDWINDSLIDFFIKYEMDKAVYQKHLFKQSDIYAFNSFFFTKLMSGDEFDDNIDYYGNIKRWLNKLDLMSYPNIIIPINENLHWYCCVIKGLPQLLESALKRKEKLASLNRAGDMNESNYEELDGDNSTLESTSASVALSPEASAKMKKPYQPEIFIFDSLRQKHTNIHFPLKKFIIDYCKDKYDVDIEKNEIRMHSAKVPKQNNFNDCGIHVIYNVRKWLNNSEECERIWRSSHLRSASRLLFIAEERNGMRRELRNILLNLKKKQIIEQTDVAEDKNSCYADDDIEVLEYTPVVSNRSTKLPKLDEEELNDKLETKKASKNSYSEQDEFQGIRTLDPKAKDKYAGNSAQDVKYATSKVPTVKKQQPPIRVENEMLRDSLSGLDLSRTFQEVLNDYFSNDENITDSQLQRVFQLRDEINELDDKQDKDLITRFITSFVGDSNDMKEKEHEKAMRPKDEELVIMHCSDNEELNQSVNGLSLSNTSDSNKYNETPNRKSRKSSITALPKNQAIIDFKESITNNRDSIEMSSPSDFNALNLKTSSPSREADIELYTGSSQSPNDEQKQSKIQRSQTPNLEISTYSMGSPTTPTSKTTLFGRSSTLKRRKLDNEKHK</sequence>
<feature type="compositionally biased region" description="Polar residues" evidence="5">
    <location>
        <begin position="859"/>
        <end position="880"/>
    </location>
</feature>
<dbReference type="InterPro" id="IPR003653">
    <property type="entry name" value="Peptidase_C48_C"/>
</dbReference>
<keyword evidence="2" id="KW-0645">Protease</keyword>
<keyword evidence="4" id="KW-0788">Thiol protease</keyword>
<dbReference type="AlphaFoldDB" id="A0A0V1PT36"/>
<evidence type="ECO:0000256" key="1">
    <source>
        <dbReference type="ARBA" id="ARBA00005234"/>
    </source>
</evidence>
<dbReference type="PANTHER" id="PTHR46915:SF2">
    <property type="entry name" value="UBIQUITIN-LIKE PROTEASE 4"/>
    <property type="match status" value="1"/>
</dbReference>
<keyword evidence="8" id="KW-1185">Reference proteome</keyword>
<comment type="similarity">
    <text evidence="1">Belongs to the peptidase C48 family.</text>
</comment>
<evidence type="ECO:0000256" key="4">
    <source>
        <dbReference type="ARBA" id="ARBA00022807"/>
    </source>
</evidence>
<dbReference type="Proteomes" id="UP000054251">
    <property type="component" value="Unassembled WGS sequence"/>
</dbReference>
<dbReference type="SUPFAM" id="SSF54001">
    <property type="entry name" value="Cysteine proteinases"/>
    <property type="match status" value="1"/>
</dbReference>
<evidence type="ECO:0000313" key="8">
    <source>
        <dbReference type="Proteomes" id="UP000054251"/>
    </source>
</evidence>
<evidence type="ECO:0000256" key="2">
    <source>
        <dbReference type="ARBA" id="ARBA00022670"/>
    </source>
</evidence>
<dbReference type="OrthoDB" id="442460at2759"/>
<dbReference type="Pfam" id="PF02902">
    <property type="entry name" value="Peptidase_C48"/>
    <property type="match status" value="1"/>
</dbReference>
<feature type="region of interest" description="Disordered" evidence="5">
    <location>
        <begin position="1"/>
        <end position="47"/>
    </location>
</feature>
<evidence type="ECO:0000259" key="6">
    <source>
        <dbReference type="PROSITE" id="PS50600"/>
    </source>
</evidence>
<evidence type="ECO:0000256" key="5">
    <source>
        <dbReference type="SAM" id="MobiDB-lite"/>
    </source>
</evidence>
<accession>A0A0V1PT36</accession>
<dbReference type="EMBL" id="LMYN01000163">
    <property type="protein sequence ID" value="KRZ99211.1"/>
    <property type="molecule type" value="Genomic_DNA"/>
</dbReference>
<reference evidence="7 8" key="1">
    <citation type="submission" date="2015-11" db="EMBL/GenBank/DDBJ databases">
        <title>The genome of Debaryomyces fabryi.</title>
        <authorList>
            <person name="Tafer H."/>
            <person name="Lopandic K."/>
        </authorList>
    </citation>
    <scope>NUCLEOTIDE SEQUENCE [LARGE SCALE GENOMIC DNA]</scope>
    <source>
        <strain evidence="7 8">CBS 789</strain>
    </source>
</reference>
<feature type="region of interest" description="Disordered" evidence="5">
    <location>
        <begin position="859"/>
        <end position="949"/>
    </location>
</feature>
<keyword evidence="3" id="KW-0378">Hydrolase</keyword>
<feature type="region of interest" description="Disordered" evidence="5">
    <location>
        <begin position="650"/>
        <end position="675"/>
    </location>
</feature>
<evidence type="ECO:0000256" key="3">
    <source>
        <dbReference type="ARBA" id="ARBA00022801"/>
    </source>
</evidence>
<comment type="caution">
    <text evidence="7">The sequence shown here is derived from an EMBL/GenBank/DDBJ whole genome shotgun (WGS) entry which is preliminary data.</text>
</comment>
<feature type="compositionally biased region" description="Polar residues" evidence="5">
    <location>
        <begin position="889"/>
        <end position="936"/>
    </location>
</feature>
<dbReference type="GO" id="GO:0008234">
    <property type="term" value="F:cysteine-type peptidase activity"/>
    <property type="evidence" value="ECO:0007669"/>
    <property type="project" value="UniProtKB-KW"/>
</dbReference>
<feature type="domain" description="Ubiquitin-like protease family profile" evidence="6">
    <location>
        <begin position="323"/>
        <end position="555"/>
    </location>
</feature>
<dbReference type="InterPro" id="IPR038765">
    <property type="entry name" value="Papain-like_cys_pep_sf"/>
</dbReference>
<dbReference type="GO" id="GO:0006508">
    <property type="term" value="P:proteolysis"/>
    <property type="evidence" value="ECO:0007669"/>
    <property type="project" value="UniProtKB-KW"/>
</dbReference>
<protein>
    <recommendedName>
        <fullName evidence="6">Ubiquitin-like protease family profile domain-containing protein</fullName>
    </recommendedName>
</protein>
<organism evidence="7 8">
    <name type="scientific">Debaryomyces fabryi</name>
    <dbReference type="NCBI Taxonomy" id="58627"/>
    <lineage>
        <taxon>Eukaryota</taxon>
        <taxon>Fungi</taxon>
        <taxon>Dikarya</taxon>
        <taxon>Ascomycota</taxon>
        <taxon>Saccharomycotina</taxon>
        <taxon>Pichiomycetes</taxon>
        <taxon>Debaryomycetaceae</taxon>
        <taxon>Debaryomyces</taxon>
    </lineage>
</organism>
<dbReference type="GeneID" id="26842035"/>
<feature type="compositionally biased region" description="Polar residues" evidence="5">
    <location>
        <begin position="28"/>
        <end position="47"/>
    </location>
</feature>
<evidence type="ECO:0000313" key="7">
    <source>
        <dbReference type="EMBL" id="KRZ99211.1"/>
    </source>
</evidence>